<dbReference type="RefSeq" id="WP_258734419.1">
    <property type="nucleotide sequence ID" value="NZ_JANTHZ010000010.1"/>
</dbReference>
<dbReference type="Pfam" id="PF13490">
    <property type="entry name" value="zf-HC2"/>
    <property type="match status" value="1"/>
</dbReference>
<comment type="caution">
    <text evidence="2">The sequence shown here is derived from an EMBL/GenBank/DDBJ whole genome shotgun (WGS) entry which is preliminary data.</text>
</comment>
<proteinExistence type="predicted"/>
<protein>
    <submittedName>
        <fullName evidence="2">Anti-sigma factor</fullName>
    </submittedName>
</protein>
<dbReference type="AlphaFoldDB" id="A0A9X2PJ88"/>
<dbReference type="Proteomes" id="UP001151088">
    <property type="component" value="Unassembled WGS sequence"/>
</dbReference>
<dbReference type="EMBL" id="JANTHZ010000010">
    <property type="protein sequence ID" value="MCS0497268.1"/>
    <property type="molecule type" value="Genomic_DNA"/>
</dbReference>
<gene>
    <name evidence="2" type="ORF">NVS89_19450</name>
</gene>
<evidence type="ECO:0000313" key="3">
    <source>
        <dbReference type="Proteomes" id="UP001151088"/>
    </source>
</evidence>
<feature type="domain" description="Putative zinc-finger" evidence="1">
    <location>
        <begin position="10"/>
        <end position="31"/>
    </location>
</feature>
<evidence type="ECO:0000313" key="2">
    <source>
        <dbReference type="EMBL" id="MCS0497268.1"/>
    </source>
</evidence>
<dbReference type="InterPro" id="IPR027383">
    <property type="entry name" value="Znf_put"/>
</dbReference>
<sequence length="265" mass="28546">MSIDPDKITDEEITAFLDGELPPEEAARLEALAAQDPRVAERIEFLARASLAFGEAFAPLLDAAPHDRLAAALAATPSPAPARNGWLTRRSLVGAMAASLLAGIVADRALVRLSVPAAQEEDEASEWRKAVAGYMSLYTRETLSGPTPSPQSQRADFAFIEQRLGLSLSPEAVALPSAEYRRAQILSYDGQPLVQIAYLDPETGPMALCITAHPEGGRQPMESERRRGMNVVYWSSADHAFMLIGHAGPERMKDLATGLAERLSA</sequence>
<keyword evidence="3" id="KW-1185">Reference proteome</keyword>
<reference evidence="2" key="1">
    <citation type="submission" date="2022-08" db="EMBL/GenBank/DDBJ databases">
        <authorList>
            <person name="Li F."/>
        </authorList>
    </citation>
    <scope>NUCLEOTIDE SEQUENCE</scope>
    <source>
        <strain evidence="2">MQZ15Z-1</strain>
    </source>
</reference>
<name>A0A9X2PJ88_9HYPH</name>
<evidence type="ECO:0000259" key="1">
    <source>
        <dbReference type="Pfam" id="PF13490"/>
    </source>
</evidence>
<accession>A0A9X2PJ88</accession>
<organism evidence="2 3">
    <name type="scientific">Ancylobacter mangrovi</name>
    <dbReference type="NCBI Taxonomy" id="2972472"/>
    <lineage>
        <taxon>Bacteria</taxon>
        <taxon>Pseudomonadati</taxon>
        <taxon>Pseudomonadota</taxon>
        <taxon>Alphaproteobacteria</taxon>
        <taxon>Hyphomicrobiales</taxon>
        <taxon>Xanthobacteraceae</taxon>
        <taxon>Ancylobacter</taxon>
    </lineage>
</organism>